<evidence type="ECO:0000256" key="2">
    <source>
        <dbReference type="ARBA" id="ARBA00022617"/>
    </source>
</evidence>
<dbReference type="InterPro" id="IPR026259">
    <property type="entry name" value="MauG/Cytc_peroxidase"/>
</dbReference>
<gene>
    <name evidence="12" type="ORF">FHR99_002961</name>
</gene>
<feature type="binding site" description="axial binding residue" evidence="9">
    <location>
        <position position="218"/>
    </location>
    <ligand>
        <name>heme c</name>
        <dbReference type="ChEBI" id="CHEBI:61717"/>
        <label>2</label>
    </ligand>
    <ligandPart>
        <name>Fe</name>
        <dbReference type="ChEBI" id="CHEBI:18248"/>
    </ligandPart>
</feature>
<comment type="subcellular location">
    <subcellularLocation>
        <location evidence="1">Periplasm</location>
    </subcellularLocation>
</comment>
<evidence type="ECO:0000313" key="13">
    <source>
        <dbReference type="Proteomes" id="UP000537130"/>
    </source>
</evidence>
<evidence type="ECO:0000256" key="10">
    <source>
        <dbReference type="SAM" id="SignalP"/>
    </source>
</evidence>
<evidence type="ECO:0000256" key="7">
    <source>
        <dbReference type="ARBA" id="ARBA00023004"/>
    </source>
</evidence>
<dbReference type="GO" id="GO:0046872">
    <property type="term" value="F:metal ion binding"/>
    <property type="evidence" value="ECO:0007669"/>
    <property type="project" value="UniProtKB-KW"/>
</dbReference>
<keyword evidence="12" id="KW-0575">Peroxidase</keyword>
<dbReference type="PIRSF" id="PIRSF000294">
    <property type="entry name" value="Cytochrome-c_peroxidase"/>
    <property type="match status" value="1"/>
</dbReference>
<feature type="signal peptide" evidence="10">
    <location>
        <begin position="1"/>
        <end position="25"/>
    </location>
</feature>
<sequence length="330" mass="36137">MRTLLSRCGIFFAFIAIALTSESLANTPLSRPDPLLIEYPEDEPPSWREIQLGKTLFFDPRLSHDHSRSCASCHNPELGFGDGLPLSPGSDGQPLGRHTPSIYNLAWGSVFFWDGRAATLEEQALMPIVAEAEMNLPMAVLQERLTAVAHYRNEFNAVYEEGLTEETIGRALASFMRAIVSDNSPFDRHLAGDKNALGPEAKRGLALFVGKGRCIECHSGANLTDDSFHNLGLGGDDPGRAEVVDAPHLRGAFKTPGLRNVTLSAPYMHDGSLPNLLSVLEFYNRGGGEGHNRSDLIQPLNLTQRDINDLLAFMGALESPILIKRPEIPR</sequence>
<dbReference type="PANTHER" id="PTHR30600">
    <property type="entry name" value="CYTOCHROME C PEROXIDASE-RELATED"/>
    <property type="match status" value="1"/>
</dbReference>
<evidence type="ECO:0000256" key="1">
    <source>
        <dbReference type="ARBA" id="ARBA00004418"/>
    </source>
</evidence>
<dbReference type="InterPro" id="IPR009056">
    <property type="entry name" value="Cyt_c-like_dom"/>
</dbReference>
<evidence type="ECO:0000256" key="8">
    <source>
        <dbReference type="PIRSR" id="PIRSR000294-1"/>
    </source>
</evidence>
<organism evidence="12 13">
    <name type="scientific">Litorivivens lipolytica</name>
    <dbReference type="NCBI Taxonomy" id="1524264"/>
    <lineage>
        <taxon>Bacteria</taxon>
        <taxon>Pseudomonadati</taxon>
        <taxon>Pseudomonadota</taxon>
        <taxon>Gammaproteobacteria</taxon>
        <taxon>Litorivivens</taxon>
    </lineage>
</organism>
<name>A0A7W4W8B4_9GAMM</name>
<feature type="binding site" description="covalent" evidence="8">
    <location>
        <position position="217"/>
    </location>
    <ligand>
        <name>heme c</name>
        <dbReference type="ChEBI" id="CHEBI:61717"/>
        <label>2</label>
    </ligand>
</feature>
<feature type="domain" description="Cytochrome c" evidence="11">
    <location>
        <begin position="48"/>
        <end position="149"/>
    </location>
</feature>
<dbReference type="GO" id="GO:0004130">
    <property type="term" value="F:cytochrome-c peroxidase activity"/>
    <property type="evidence" value="ECO:0007669"/>
    <property type="project" value="UniProtKB-EC"/>
</dbReference>
<dbReference type="PANTHER" id="PTHR30600:SF10">
    <property type="entry name" value="BLL6722 PROTEIN"/>
    <property type="match status" value="1"/>
</dbReference>
<evidence type="ECO:0000313" key="12">
    <source>
        <dbReference type="EMBL" id="MBB3048687.1"/>
    </source>
</evidence>
<dbReference type="Gene3D" id="1.10.760.10">
    <property type="entry name" value="Cytochrome c-like domain"/>
    <property type="match status" value="2"/>
</dbReference>
<dbReference type="PROSITE" id="PS51007">
    <property type="entry name" value="CYTC"/>
    <property type="match status" value="2"/>
</dbReference>
<feature type="binding site" description="axial binding residue" evidence="9">
    <location>
        <position position="74"/>
    </location>
    <ligand>
        <name>heme c</name>
        <dbReference type="ChEBI" id="CHEBI:61717"/>
        <label>1</label>
    </ligand>
    <ligandPart>
        <name>Fe</name>
        <dbReference type="ChEBI" id="CHEBI:18248"/>
    </ligandPart>
</feature>
<feature type="binding site" description="covalent" evidence="8">
    <location>
        <position position="214"/>
    </location>
    <ligand>
        <name>heme c</name>
        <dbReference type="ChEBI" id="CHEBI:61717"/>
        <label>2</label>
    </ligand>
</feature>
<keyword evidence="13" id="KW-1185">Reference proteome</keyword>
<dbReference type="EMBL" id="JACHWY010000003">
    <property type="protein sequence ID" value="MBB3048687.1"/>
    <property type="molecule type" value="Genomic_DNA"/>
</dbReference>
<keyword evidence="5" id="KW-0574">Periplasm</keyword>
<evidence type="ECO:0000256" key="4">
    <source>
        <dbReference type="ARBA" id="ARBA00022729"/>
    </source>
</evidence>
<dbReference type="GO" id="GO:0020037">
    <property type="term" value="F:heme binding"/>
    <property type="evidence" value="ECO:0007669"/>
    <property type="project" value="InterPro"/>
</dbReference>
<evidence type="ECO:0000256" key="5">
    <source>
        <dbReference type="ARBA" id="ARBA00022764"/>
    </source>
</evidence>
<feature type="binding site" description="covalent" evidence="8">
    <location>
        <position position="73"/>
    </location>
    <ligand>
        <name>heme c</name>
        <dbReference type="ChEBI" id="CHEBI:61717"/>
        <label>1</label>
    </ligand>
</feature>
<dbReference type="GO" id="GO:0009055">
    <property type="term" value="F:electron transfer activity"/>
    <property type="evidence" value="ECO:0007669"/>
    <property type="project" value="InterPro"/>
</dbReference>
<proteinExistence type="predicted"/>
<dbReference type="InterPro" id="IPR036909">
    <property type="entry name" value="Cyt_c-like_dom_sf"/>
</dbReference>
<evidence type="ECO:0000259" key="11">
    <source>
        <dbReference type="PROSITE" id="PS51007"/>
    </source>
</evidence>
<keyword evidence="6 12" id="KW-0560">Oxidoreductase</keyword>
<evidence type="ECO:0000256" key="6">
    <source>
        <dbReference type="ARBA" id="ARBA00023002"/>
    </source>
</evidence>
<dbReference type="Proteomes" id="UP000537130">
    <property type="component" value="Unassembled WGS sequence"/>
</dbReference>
<evidence type="ECO:0000256" key="3">
    <source>
        <dbReference type="ARBA" id="ARBA00022723"/>
    </source>
</evidence>
<dbReference type="EC" id="1.11.1.5" evidence="12"/>
<evidence type="ECO:0000256" key="9">
    <source>
        <dbReference type="PIRSR" id="PIRSR000294-2"/>
    </source>
</evidence>
<reference evidence="12 13" key="1">
    <citation type="submission" date="2020-08" db="EMBL/GenBank/DDBJ databases">
        <title>Genomic Encyclopedia of Type Strains, Phase III (KMG-III): the genomes of soil and plant-associated and newly described type strains.</title>
        <authorList>
            <person name="Whitman W."/>
        </authorList>
    </citation>
    <scope>NUCLEOTIDE SEQUENCE [LARGE SCALE GENOMIC DNA]</scope>
    <source>
        <strain evidence="12 13">CECT 8654</strain>
    </source>
</reference>
<dbReference type="RefSeq" id="WP_183411456.1">
    <property type="nucleotide sequence ID" value="NZ_JACHWY010000003.1"/>
</dbReference>
<dbReference type="AlphaFoldDB" id="A0A7W4W8B4"/>
<keyword evidence="4 10" id="KW-0732">Signal</keyword>
<dbReference type="Pfam" id="PF03150">
    <property type="entry name" value="CCP_MauG"/>
    <property type="match status" value="1"/>
</dbReference>
<feature type="binding site" description="covalent" evidence="8">
    <location>
        <position position="70"/>
    </location>
    <ligand>
        <name>heme c</name>
        <dbReference type="ChEBI" id="CHEBI:61717"/>
        <label>1</label>
    </ligand>
</feature>
<protein>
    <submittedName>
        <fullName evidence="12">Cytochrome c peroxidase</fullName>
        <ecNumber evidence="12">1.11.1.5</ecNumber>
    </submittedName>
</protein>
<keyword evidence="7 9" id="KW-0408">Iron</keyword>
<dbReference type="GO" id="GO:0042597">
    <property type="term" value="C:periplasmic space"/>
    <property type="evidence" value="ECO:0007669"/>
    <property type="project" value="UniProtKB-SubCell"/>
</dbReference>
<accession>A0A7W4W8B4</accession>
<dbReference type="InterPro" id="IPR051395">
    <property type="entry name" value="Cytochrome_c_Peroxidase/MauG"/>
</dbReference>
<feature type="chain" id="PRO_5030640167" evidence="10">
    <location>
        <begin position="26"/>
        <end position="330"/>
    </location>
</feature>
<keyword evidence="3 9" id="KW-0479">Metal-binding</keyword>
<comment type="cofactor">
    <cofactor evidence="8">
        <name>heme</name>
        <dbReference type="ChEBI" id="CHEBI:30413"/>
    </cofactor>
    <text evidence="8">Binds 2 heme groups.</text>
</comment>
<feature type="domain" description="Cytochrome c" evidence="11">
    <location>
        <begin position="199"/>
        <end position="318"/>
    </location>
</feature>
<dbReference type="InterPro" id="IPR004852">
    <property type="entry name" value="Di-haem_cyt_c_peroxidsae"/>
</dbReference>
<comment type="caution">
    <text evidence="12">The sequence shown here is derived from an EMBL/GenBank/DDBJ whole genome shotgun (WGS) entry which is preliminary data.</text>
</comment>
<keyword evidence="2 8" id="KW-0349">Heme</keyword>
<dbReference type="SUPFAM" id="SSF46626">
    <property type="entry name" value="Cytochrome c"/>
    <property type="match status" value="2"/>
</dbReference>
<comment type="PTM">
    <text evidence="8">Binds 2 heme groups per subunit.</text>
</comment>